<protein>
    <submittedName>
        <fullName evidence="2">Uncharacterized protein</fullName>
    </submittedName>
</protein>
<proteinExistence type="predicted"/>
<keyword evidence="1" id="KW-0732">Signal</keyword>
<gene>
    <name evidence="2" type="ORF">BJ085DRAFT_27968</name>
</gene>
<evidence type="ECO:0000313" key="2">
    <source>
        <dbReference type="EMBL" id="RKP38592.1"/>
    </source>
</evidence>
<feature type="chain" id="PRO_5020730780" evidence="1">
    <location>
        <begin position="18"/>
        <end position="130"/>
    </location>
</feature>
<name>A0A4Q0A029_9FUNG</name>
<organism evidence="2 3">
    <name type="scientific">Dimargaris cristalligena</name>
    <dbReference type="NCBI Taxonomy" id="215637"/>
    <lineage>
        <taxon>Eukaryota</taxon>
        <taxon>Fungi</taxon>
        <taxon>Fungi incertae sedis</taxon>
        <taxon>Zoopagomycota</taxon>
        <taxon>Kickxellomycotina</taxon>
        <taxon>Dimargaritomycetes</taxon>
        <taxon>Dimargaritales</taxon>
        <taxon>Dimargaritaceae</taxon>
        <taxon>Dimargaris</taxon>
    </lineage>
</organism>
<dbReference type="EMBL" id="ML002349">
    <property type="protein sequence ID" value="RKP38592.1"/>
    <property type="molecule type" value="Genomic_DNA"/>
</dbReference>
<dbReference type="AlphaFoldDB" id="A0A4Q0A029"/>
<feature type="signal peptide" evidence="1">
    <location>
        <begin position="1"/>
        <end position="17"/>
    </location>
</feature>
<keyword evidence="3" id="KW-1185">Reference proteome</keyword>
<accession>A0A4Q0A029</accession>
<evidence type="ECO:0000256" key="1">
    <source>
        <dbReference type="SAM" id="SignalP"/>
    </source>
</evidence>
<evidence type="ECO:0000313" key="3">
    <source>
        <dbReference type="Proteomes" id="UP000268162"/>
    </source>
</evidence>
<dbReference type="Proteomes" id="UP000268162">
    <property type="component" value="Unassembled WGS sequence"/>
</dbReference>
<reference evidence="3" key="1">
    <citation type="journal article" date="2018" name="Nat. Microbiol.">
        <title>Leveraging single-cell genomics to expand the fungal tree of life.</title>
        <authorList>
            <person name="Ahrendt S.R."/>
            <person name="Quandt C.A."/>
            <person name="Ciobanu D."/>
            <person name="Clum A."/>
            <person name="Salamov A."/>
            <person name="Andreopoulos B."/>
            <person name="Cheng J.F."/>
            <person name="Woyke T."/>
            <person name="Pelin A."/>
            <person name="Henrissat B."/>
            <person name="Reynolds N.K."/>
            <person name="Benny G.L."/>
            <person name="Smith M.E."/>
            <person name="James T.Y."/>
            <person name="Grigoriev I.V."/>
        </authorList>
    </citation>
    <scope>NUCLEOTIDE SEQUENCE [LARGE SCALE GENOMIC DNA]</scope>
    <source>
        <strain evidence="3">RSA 468</strain>
    </source>
</reference>
<sequence length="130" mass="14882">MQSRLLFLSLCVTMVAARPTSVEDGQLTSKDPSALVVNVDAAPKDAKDSNYAVEYKKLLKLVMTSPSVENWGEMVGEFHDNRRIPPNMRPPLLSPIEFPTNVDRFVRYVKDNHPEDYRPMGRPNSRRPYY</sequence>